<dbReference type="SMART" id="SM00228">
    <property type="entry name" value="PDZ"/>
    <property type="match status" value="1"/>
</dbReference>
<dbReference type="Proteomes" id="UP000002217">
    <property type="component" value="Chromosome"/>
</dbReference>
<keyword evidence="6" id="KW-1185">Reference proteome</keyword>
<dbReference type="PANTHER" id="PTHR22939">
    <property type="entry name" value="SERINE PROTEASE FAMILY S1C HTRA-RELATED"/>
    <property type="match status" value="1"/>
</dbReference>
<proteinExistence type="inferred from homology"/>
<gene>
    <name evidence="5" type="ordered locus">Dtox_1378</name>
</gene>
<keyword evidence="3 5" id="KW-0378">Hydrolase</keyword>
<dbReference type="eggNOG" id="COG0265">
    <property type="taxonomic scope" value="Bacteria"/>
</dbReference>
<reference evidence="5 6" key="1">
    <citation type="journal article" date="2009" name="Stand. Genomic Sci.">
        <title>Complete genome sequence of Desulfotomaculum acetoxidans type strain (5575).</title>
        <authorList>
            <person name="Spring S."/>
            <person name="Lapidus A."/>
            <person name="Schroder M."/>
            <person name="Gleim D."/>
            <person name="Sims D."/>
            <person name="Meincke L."/>
            <person name="Glavina Del Rio T."/>
            <person name="Tice H."/>
            <person name="Copeland A."/>
            <person name="Cheng J.F."/>
            <person name="Lucas S."/>
            <person name="Chen F."/>
            <person name="Nolan M."/>
            <person name="Bruce D."/>
            <person name="Goodwin L."/>
            <person name="Pitluck S."/>
            <person name="Ivanova N."/>
            <person name="Mavromatis K."/>
            <person name="Mikhailova N."/>
            <person name="Pati A."/>
            <person name="Chen A."/>
            <person name="Palaniappan K."/>
            <person name="Land M."/>
            <person name="Hauser L."/>
            <person name="Chang Y.J."/>
            <person name="Jeffries C.D."/>
            <person name="Chain P."/>
            <person name="Saunders E."/>
            <person name="Brettin T."/>
            <person name="Detter J.C."/>
            <person name="Goker M."/>
            <person name="Bristow J."/>
            <person name="Eisen J.A."/>
            <person name="Markowitz V."/>
            <person name="Hugenholtz P."/>
            <person name="Kyrpides N.C."/>
            <person name="Klenk H.P."/>
            <person name="Han C."/>
        </authorList>
    </citation>
    <scope>NUCLEOTIDE SEQUENCE [LARGE SCALE GENOMIC DNA]</scope>
    <source>
        <strain evidence="6">ATCC 49208 / DSM 771 / VKM B-1644</strain>
    </source>
</reference>
<dbReference type="Pfam" id="PF13180">
    <property type="entry name" value="PDZ_2"/>
    <property type="match status" value="1"/>
</dbReference>
<dbReference type="Gene3D" id="2.40.10.10">
    <property type="entry name" value="Trypsin-like serine proteases"/>
    <property type="match status" value="2"/>
</dbReference>
<dbReference type="EMBL" id="CP001720">
    <property type="protein sequence ID" value="ACV62254.1"/>
    <property type="molecule type" value="Genomic_DNA"/>
</dbReference>
<dbReference type="HOGENOM" id="CLU_020120_1_2_9"/>
<dbReference type="PROSITE" id="PS50106">
    <property type="entry name" value="PDZ"/>
    <property type="match status" value="1"/>
</dbReference>
<dbReference type="InterPro" id="IPR036034">
    <property type="entry name" value="PDZ_sf"/>
</dbReference>
<dbReference type="SUPFAM" id="SSF50156">
    <property type="entry name" value="PDZ domain-like"/>
    <property type="match status" value="1"/>
</dbReference>
<feature type="domain" description="PDZ" evidence="4">
    <location>
        <begin position="268"/>
        <end position="339"/>
    </location>
</feature>
<evidence type="ECO:0000256" key="3">
    <source>
        <dbReference type="ARBA" id="ARBA00022801"/>
    </source>
</evidence>
<keyword evidence="2" id="KW-0645">Protease</keyword>
<dbReference type="KEGG" id="dae:Dtox_1378"/>
<dbReference type="Pfam" id="PF13365">
    <property type="entry name" value="Trypsin_2"/>
    <property type="match status" value="1"/>
</dbReference>
<dbReference type="EC" id="3.4.21.108" evidence="5"/>
<dbReference type="PRINTS" id="PR00834">
    <property type="entry name" value="PROTEASES2C"/>
</dbReference>
<dbReference type="InterPro" id="IPR043504">
    <property type="entry name" value="Peptidase_S1_PA_chymotrypsin"/>
</dbReference>
<dbReference type="AlphaFoldDB" id="C8W6G5"/>
<name>C8W6G5_DESAS</name>
<sequence length="379" mass="40477">MVFKNRKITLTNLLLVILIFTVIAATITAKRSSAEEDTGNTAQTISMPAVGPNTIADMVDKASSAVVKINTTVEQQVTGVNPLFSDPFFREFFGHQYQVPSRTEVQHGIGSGFIISKEGLILTNEHVIDGASKIEVLLDNDKNPLTAKLVGKDKDLDLAVLKIEPTKDLPVLKLGNSDNTRVADWVVAIGNPYGLDHTVTVGVVSAKSRPVDIEDRHYKNLLQTDASINPGNSGGPLLNLKGEVIGINTAINASAQGIGFAIPSNTVQAVLNDLETGQLKHPWLGVSVQALTQELADALGLQNTQGALVGSVSSGGPAEKAGLQRGDVIIKYNDTQIDNEQKLIDCVQKSKVGDTAVMVVVRNKNNIFLTATIEDKNSQ</sequence>
<comment type="similarity">
    <text evidence="1">Belongs to the peptidase S1C family.</text>
</comment>
<dbReference type="GO" id="GO:0004252">
    <property type="term" value="F:serine-type endopeptidase activity"/>
    <property type="evidence" value="ECO:0007669"/>
    <property type="project" value="InterPro"/>
</dbReference>
<evidence type="ECO:0000313" key="5">
    <source>
        <dbReference type="EMBL" id="ACV62254.1"/>
    </source>
</evidence>
<dbReference type="PANTHER" id="PTHR22939:SF129">
    <property type="entry name" value="SERINE PROTEASE HTRA2, MITOCHONDRIAL"/>
    <property type="match status" value="1"/>
</dbReference>
<dbReference type="Gene3D" id="2.30.42.10">
    <property type="match status" value="1"/>
</dbReference>
<evidence type="ECO:0000256" key="1">
    <source>
        <dbReference type="ARBA" id="ARBA00010541"/>
    </source>
</evidence>
<dbReference type="InterPro" id="IPR001478">
    <property type="entry name" value="PDZ"/>
</dbReference>
<accession>C8W6G5</accession>
<dbReference type="GO" id="GO:0006508">
    <property type="term" value="P:proteolysis"/>
    <property type="evidence" value="ECO:0007669"/>
    <property type="project" value="UniProtKB-KW"/>
</dbReference>
<evidence type="ECO:0000313" key="6">
    <source>
        <dbReference type="Proteomes" id="UP000002217"/>
    </source>
</evidence>
<organism evidence="5 6">
    <name type="scientific">Desulfofarcimen acetoxidans (strain ATCC 49208 / DSM 771 / KCTC 5769 / VKM B-1644 / 5575)</name>
    <name type="common">Desulfotomaculum acetoxidans</name>
    <dbReference type="NCBI Taxonomy" id="485916"/>
    <lineage>
        <taxon>Bacteria</taxon>
        <taxon>Bacillati</taxon>
        <taxon>Bacillota</taxon>
        <taxon>Clostridia</taxon>
        <taxon>Eubacteriales</taxon>
        <taxon>Peptococcaceae</taxon>
        <taxon>Desulfofarcimen</taxon>
    </lineage>
</organism>
<dbReference type="SUPFAM" id="SSF50494">
    <property type="entry name" value="Trypsin-like serine proteases"/>
    <property type="match status" value="1"/>
</dbReference>
<protein>
    <submittedName>
        <fullName evidence="5">HtrA2 peptidase</fullName>
        <ecNumber evidence="5">3.4.21.108</ecNumber>
    </submittedName>
</protein>
<dbReference type="InterPro" id="IPR009003">
    <property type="entry name" value="Peptidase_S1_PA"/>
</dbReference>
<evidence type="ECO:0000256" key="2">
    <source>
        <dbReference type="ARBA" id="ARBA00022670"/>
    </source>
</evidence>
<evidence type="ECO:0000259" key="4">
    <source>
        <dbReference type="PROSITE" id="PS50106"/>
    </source>
</evidence>
<dbReference type="InterPro" id="IPR001940">
    <property type="entry name" value="Peptidase_S1C"/>
</dbReference>
<dbReference type="RefSeq" id="WP_015756969.1">
    <property type="nucleotide sequence ID" value="NC_013216.1"/>
</dbReference>
<dbReference type="STRING" id="485916.Dtox_1378"/>